<dbReference type="InterPro" id="IPR050380">
    <property type="entry name" value="Immune_Resp_Modulators"/>
</dbReference>
<feature type="domain" description="Ig-like" evidence="2">
    <location>
        <begin position="185"/>
        <end position="283"/>
    </location>
</feature>
<dbReference type="Pfam" id="PF07654">
    <property type="entry name" value="C1-set"/>
    <property type="match status" value="2"/>
</dbReference>
<sequence>MRLESHNSLGLGFSECPGLPFSLTALPQPPSVFPLFPCCDDFAGSPTCEVTVACLVTGYFPEPVDIKWNSGTVTNGIKTFPAMALSGGKAFALVSQLTVPAWDLAHNTYQCSVEHTPSRKKIDVEITNGELHWKAENEDKTEAEGCNEVPKGVGEIEWKEGNVKLSPLRCHSGLEHTVLKALVHPEVRLLGPSCERNTMEKQLEVVCLLLRFSPGAAEVEWLVNGEKTKFPNTKFSVGKGTDGSYMGQSRMNITKKSWEEGDVYTCKVTHPVRGTEHSMLNTSKCLGEGLWPCTAGWDEGLFRN</sequence>
<dbReference type="PANTHER" id="PTHR23411">
    <property type="entry name" value="TAPASIN"/>
    <property type="match status" value="1"/>
</dbReference>
<keyword evidence="1" id="KW-0393">Immunoglobulin domain</keyword>
<dbReference type="InterPro" id="IPR003597">
    <property type="entry name" value="Ig_C1-set"/>
</dbReference>
<dbReference type="InterPro" id="IPR007110">
    <property type="entry name" value="Ig-like_dom"/>
</dbReference>
<dbReference type="Proteomes" id="UP000694403">
    <property type="component" value="Unplaced"/>
</dbReference>
<name>A0A8C3SD28_CHESE</name>
<proteinExistence type="predicted"/>
<dbReference type="InterPro" id="IPR036179">
    <property type="entry name" value="Ig-like_dom_sf"/>
</dbReference>
<dbReference type="AlphaFoldDB" id="A0A8C3SD28"/>
<dbReference type="InterPro" id="IPR003006">
    <property type="entry name" value="Ig/MHC_CS"/>
</dbReference>
<accession>A0A8C3SD28</accession>
<dbReference type="InterPro" id="IPR013783">
    <property type="entry name" value="Ig-like_fold"/>
</dbReference>
<dbReference type="PROSITE" id="PS00290">
    <property type="entry name" value="IG_MHC"/>
    <property type="match status" value="1"/>
</dbReference>
<dbReference type="Gene3D" id="2.60.40.10">
    <property type="entry name" value="Immunoglobulins"/>
    <property type="match status" value="2"/>
</dbReference>
<evidence type="ECO:0000313" key="4">
    <source>
        <dbReference type="Proteomes" id="UP000694403"/>
    </source>
</evidence>
<keyword evidence="4" id="KW-1185">Reference proteome</keyword>
<evidence type="ECO:0000256" key="1">
    <source>
        <dbReference type="ARBA" id="ARBA00023319"/>
    </source>
</evidence>
<organism evidence="3 4">
    <name type="scientific">Chelydra serpentina</name>
    <name type="common">Snapping turtle</name>
    <name type="synonym">Testudo serpentina</name>
    <dbReference type="NCBI Taxonomy" id="8475"/>
    <lineage>
        <taxon>Eukaryota</taxon>
        <taxon>Metazoa</taxon>
        <taxon>Chordata</taxon>
        <taxon>Craniata</taxon>
        <taxon>Vertebrata</taxon>
        <taxon>Euteleostomi</taxon>
        <taxon>Archelosauria</taxon>
        <taxon>Testudinata</taxon>
        <taxon>Testudines</taxon>
        <taxon>Cryptodira</taxon>
        <taxon>Durocryptodira</taxon>
        <taxon>Americhelydia</taxon>
        <taxon>Chelydroidea</taxon>
        <taxon>Chelydridae</taxon>
        <taxon>Chelydra</taxon>
    </lineage>
</organism>
<reference evidence="3" key="2">
    <citation type="submission" date="2025-09" db="UniProtKB">
        <authorList>
            <consortium name="Ensembl"/>
        </authorList>
    </citation>
    <scope>IDENTIFICATION</scope>
</reference>
<dbReference type="SUPFAM" id="SSF48726">
    <property type="entry name" value="Immunoglobulin"/>
    <property type="match status" value="2"/>
</dbReference>
<protein>
    <recommendedName>
        <fullName evidence="2">Ig-like domain-containing protein</fullName>
    </recommendedName>
</protein>
<feature type="domain" description="Ig-like" evidence="2">
    <location>
        <begin position="30"/>
        <end position="127"/>
    </location>
</feature>
<reference evidence="3" key="1">
    <citation type="submission" date="2025-08" db="UniProtKB">
        <authorList>
            <consortium name="Ensembl"/>
        </authorList>
    </citation>
    <scope>IDENTIFICATION</scope>
</reference>
<dbReference type="Ensembl" id="ENSCSRT00000011194.1">
    <property type="protein sequence ID" value="ENSCSRP00000010794.1"/>
    <property type="gene ID" value="ENSCSRG00000008069.1"/>
</dbReference>
<dbReference type="PROSITE" id="PS50835">
    <property type="entry name" value="IG_LIKE"/>
    <property type="match status" value="2"/>
</dbReference>
<dbReference type="SMART" id="SM00407">
    <property type="entry name" value="IGc1"/>
    <property type="match status" value="2"/>
</dbReference>
<evidence type="ECO:0000313" key="3">
    <source>
        <dbReference type="Ensembl" id="ENSCSRP00000010794.1"/>
    </source>
</evidence>
<evidence type="ECO:0000259" key="2">
    <source>
        <dbReference type="PROSITE" id="PS50835"/>
    </source>
</evidence>